<dbReference type="Pfam" id="PF05521">
    <property type="entry name" value="Phage_HCP"/>
    <property type="match status" value="1"/>
</dbReference>
<name>A0AAP2CSZ9_9RHOB</name>
<dbReference type="Proteomes" id="UP001315686">
    <property type="component" value="Unassembled WGS sequence"/>
</dbReference>
<dbReference type="InterPro" id="IPR008767">
    <property type="entry name" value="Phage_SPP1_head-tail_adaptor"/>
</dbReference>
<keyword evidence="2" id="KW-1185">Reference proteome</keyword>
<dbReference type="InterPro" id="IPR038666">
    <property type="entry name" value="SSP1_head-tail_sf"/>
</dbReference>
<dbReference type="AlphaFoldDB" id="A0AAP2CSZ9"/>
<dbReference type="EMBL" id="JADQAZ010000001">
    <property type="protein sequence ID" value="MBT0957063.1"/>
    <property type="molecule type" value="Genomic_DNA"/>
</dbReference>
<evidence type="ECO:0000313" key="1">
    <source>
        <dbReference type="EMBL" id="MBT0957063.1"/>
    </source>
</evidence>
<comment type="caution">
    <text evidence="1">The sequence shown here is derived from an EMBL/GenBank/DDBJ whole genome shotgun (WGS) entry which is preliminary data.</text>
</comment>
<dbReference type="RefSeq" id="WP_327793240.1">
    <property type="nucleotide sequence ID" value="NZ_JADQAZ010000001.1"/>
</dbReference>
<evidence type="ECO:0000313" key="2">
    <source>
        <dbReference type="Proteomes" id="UP001315686"/>
    </source>
</evidence>
<gene>
    <name evidence="1" type="ORF">IV417_06680</name>
</gene>
<reference evidence="1 2" key="1">
    <citation type="journal article" date="2021" name="Arch. Microbiol.">
        <title>Harenicola maris gen. nov., sp. nov. isolated from the Sea of Japan shallow sediments.</title>
        <authorList>
            <person name="Romanenko L.A."/>
            <person name="Kurilenko V.V."/>
            <person name="Chernysheva N.Y."/>
            <person name="Tekutyeva L.A."/>
            <person name="Velansky P.V."/>
            <person name="Svetashev V.I."/>
            <person name="Isaeva M.P."/>
        </authorList>
    </citation>
    <scope>NUCLEOTIDE SEQUENCE [LARGE SCALE GENOMIC DNA]</scope>
    <source>
        <strain evidence="1 2">KMM 3653</strain>
    </source>
</reference>
<protein>
    <submittedName>
        <fullName evidence="1">Head-tail adaptor protein</fullName>
    </submittedName>
</protein>
<accession>A0AAP2CSZ9</accession>
<sequence>MSGPVKLNRRLALEAPVRVPDGAGGYLTSWGLQGYIWGLLTPGTGREGLDAGLTQSEVPYRITVRAAPHGAPARPKAEQRFRLGTRVFHITAVTDSDAAGRYLTCHAREEALT</sequence>
<dbReference type="Gene3D" id="2.40.10.270">
    <property type="entry name" value="Bacteriophage SPP1 head-tail adaptor protein"/>
    <property type="match status" value="1"/>
</dbReference>
<organism evidence="1 2">
    <name type="scientific">Harenicola maris</name>
    <dbReference type="NCBI Taxonomy" id="2841044"/>
    <lineage>
        <taxon>Bacteria</taxon>
        <taxon>Pseudomonadati</taxon>
        <taxon>Pseudomonadota</taxon>
        <taxon>Alphaproteobacteria</taxon>
        <taxon>Rhodobacterales</taxon>
        <taxon>Paracoccaceae</taxon>
        <taxon>Harenicola</taxon>
    </lineage>
</organism>
<proteinExistence type="predicted"/>